<name>A0A2G8KNJ1_STIJA</name>
<organism evidence="5 6">
    <name type="scientific">Stichopus japonicus</name>
    <name type="common">Sea cucumber</name>
    <dbReference type="NCBI Taxonomy" id="307972"/>
    <lineage>
        <taxon>Eukaryota</taxon>
        <taxon>Metazoa</taxon>
        <taxon>Echinodermata</taxon>
        <taxon>Eleutherozoa</taxon>
        <taxon>Echinozoa</taxon>
        <taxon>Holothuroidea</taxon>
        <taxon>Aspidochirotacea</taxon>
        <taxon>Aspidochirotida</taxon>
        <taxon>Stichopodidae</taxon>
        <taxon>Apostichopus</taxon>
    </lineage>
</organism>
<accession>A0A2G8KNJ1</accession>
<dbReference type="OrthoDB" id="300709at2759"/>
<feature type="domain" description="NmrA-like" evidence="4">
    <location>
        <begin position="3"/>
        <end position="270"/>
    </location>
</feature>
<gene>
    <name evidence="5" type="ORF">BSL78_13549</name>
</gene>
<keyword evidence="6" id="KW-1185">Reference proteome</keyword>
<reference evidence="5 6" key="1">
    <citation type="journal article" date="2017" name="PLoS Biol.">
        <title>The sea cucumber genome provides insights into morphological evolution and visceral regeneration.</title>
        <authorList>
            <person name="Zhang X."/>
            <person name="Sun L."/>
            <person name="Yuan J."/>
            <person name="Sun Y."/>
            <person name="Gao Y."/>
            <person name="Zhang L."/>
            <person name="Li S."/>
            <person name="Dai H."/>
            <person name="Hamel J.F."/>
            <person name="Liu C."/>
            <person name="Yu Y."/>
            <person name="Liu S."/>
            <person name="Lin W."/>
            <person name="Guo K."/>
            <person name="Jin S."/>
            <person name="Xu P."/>
            <person name="Storey K.B."/>
            <person name="Huan P."/>
            <person name="Zhang T."/>
            <person name="Zhou Y."/>
            <person name="Zhang J."/>
            <person name="Lin C."/>
            <person name="Li X."/>
            <person name="Xing L."/>
            <person name="Huo D."/>
            <person name="Sun M."/>
            <person name="Wang L."/>
            <person name="Mercier A."/>
            <person name="Li F."/>
            <person name="Yang H."/>
            <person name="Xiang J."/>
        </authorList>
    </citation>
    <scope>NUCLEOTIDE SEQUENCE [LARGE SCALE GENOMIC DNA]</scope>
    <source>
        <strain evidence="5">Shaxun</strain>
        <tissue evidence="5">Muscle</tissue>
    </source>
</reference>
<keyword evidence="2" id="KW-0521">NADP</keyword>
<dbReference type="Gene3D" id="3.40.50.720">
    <property type="entry name" value="NAD(P)-binding Rossmann-like Domain"/>
    <property type="match status" value="1"/>
</dbReference>
<proteinExistence type="inferred from homology"/>
<dbReference type="Proteomes" id="UP000230750">
    <property type="component" value="Unassembled WGS sequence"/>
</dbReference>
<dbReference type="EMBL" id="MRZV01000459">
    <property type="protein sequence ID" value="PIK49571.1"/>
    <property type="molecule type" value="Genomic_DNA"/>
</dbReference>
<dbReference type="PANTHER" id="PTHR42748:SF7">
    <property type="entry name" value="NMRA LIKE REDOX SENSOR 1-RELATED"/>
    <property type="match status" value="1"/>
</dbReference>
<evidence type="ECO:0000313" key="6">
    <source>
        <dbReference type="Proteomes" id="UP000230750"/>
    </source>
</evidence>
<dbReference type="STRING" id="307972.A0A2G8KNJ1"/>
<evidence type="ECO:0000256" key="3">
    <source>
        <dbReference type="ARBA" id="ARBA00040296"/>
    </source>
</evidence>
<dbReference type="AlphaFoldDB" id="A0A2G8KNJ1"/>
<evidence type="ECO:0000256" key="1">
    <source>
        <dbReference type="ARBA" id="ARBA00006328"/>
    </source>
</evidence>
<dbReference type="Pfam" id="PF05368">
    <property type="entry name" value="NmrA"/>
    <property type="match status" value="1"/>
</dbReference>
<dbReference type="InterPro" id="IPR036291">
    <property type="entry name" value="NAD(P)-bd_dom_sf"/>
</dbReference>
<protein>
    <recommendedName>
        <fullName evidence="3">NmrA-like family domain-containing protein 1</fullName>
    </recommendedName>
</protein>
<dbReference type="InterPro" id="IPR051164">
    <property type="entry name" value="NmrA-like_oxidored"/>
</dbReference>
<comment type="similarity">
    <text evidence="1">Belongs to the NmrA-type oxidoreductase family.</text>
</comment>
<dbReference type="SUPFAM" id="SSF51735">
    <property type="entry name" value="NAD(P)-binding Rossmann-fold domains"/>
    <property type="match status" value="1"/>
</dbReference>
<comment type="caution">
    <text evidence="5">The sequence shown here is derived from an EMBL/GenBank/DDBJ whole genome shotgun (WGS) entry which is preliminary data.</text>
</comment>
<dbReference type="PANTHER" id="PTHR42748">
    <property type="entry name" value="NITROGEN METABOLITE REPRESSION PROTEIN NMRA FAMILY MEMBER"/>
    <property type="match status" value="1"/>
</dbReference>
<dbReference type="Gene3D" id="3.90.25.10">
    <property type="entry name" value="UDP-galactose 4-epimerase, domain 1"/>
    <property type="match status" value="1"/>
</dbReference>
<evidence type="ECO:0000313" key="5">
    <source>
        <dbReference type="EMBL" id="PIK49571.1"/>
    </source>
</evidence>
<sequence length="302" mass="33630">MATTVVVFGATGLQGGSVVKSLLAAPEKYKVKAVTRNANSPAATKLSSQGAEVIQADLNNRESLAEIMSGAHACFLMTKTDFTAADAEEMEFSQGHAVVDVCLFAKVKHLIFSGQPHVRRVLGAGARHMDAKARIEDYINEKEVPRTTVILPFAYEHFFGVHKPKKREMQTYDIAIPIGGTSIDMFSISQLGDAVKYILEHPNETINKTYCLSADKKTIPEIVGILNNHLKPYKFQHSEIDVSQFQRLPFPGATDIAHMFEFLNLATHRYNMVSTKKLIPNVLTFDTWVQQNKEEIIVHLDK</sequence>
<dbReference type="InterPro" id="IPR008030">
    <property type="entry name" value="NmrA-like"/>
</dbReference>
<evidence type="ECO:0000256" key="2">
    <source>
        <dbReference type="ARBA" id="ARBA00022857"/>
    </source>
</evidence>
<dbReference type="GO" id="GO:0005634">
    <property type="term" value="C:nucleus"/>
    <property type="evidence" value="ECO:0007669"/>
    <property type="project" value="TreeGrafter"/>
</dbReference>
<evidence type="ECO:0000259" key="4">
    <source>
        <dbReference type="Pfam" id="PF05368"/>
    </source>
</evidence>
<dbReference type="CDD" id="cd05251">
    <property type="entry name" value="NmrA_like_SDR_a"/>
    <property type="match status" value="1"/>
</dbReference>